<keyword evidence="12" id="KW-0539">Nucleus</keyword>
<dbReference type="PANTHER" id="PTHR22884">
    <property type="entry name" value="SET DOMAIN PROTEINS"/>
    <property type="match status" value="1"/>
</dbReference>
<comment type="catalytic activity">
    <reaction evidence="14">
        <text>L-lysyl(36)-[histone H3] + 3 S-adenosyl-L-methionine = N(6),N(6),N(6)-trimethyl-L-lysyl(36)-[histone H3] + 3 S-adenosyl-L-homocysteine + 3 H(+)</text>
        <dbReference type="Rhea" id="RHEA:60324"/>
        <dbReference type="Rhea" id="RHEA-COMP:9785"/>
        <dbReference type="Rhea" id="RHEA-COMP:15536"/>
        <dbReference type="ChEBI" id="CHEBI:15378"/>
        <dbReference type="ChEBI" id="CHEBI:29969"/>
        <dbReference type="ChEBI" id="CHEBI:57856"/>
        <dbReference type="ChEBI" id="CHEBI:59789"/>
        <dbReference type="ChEBI" id="CHEBI:61961"/>
        <dbReference type="EC" id="2.1.1.359"/>
    </reaction>
</comment>
<dbReference type="Proteomes" id="UP000054270">
    <property type="component" value="Unassembled WGS sequence"/>
</dbReference>
<evidence type="ECO:0000256" key="10">
    <source>
        <dbReference type="ARBA" id="ARBA00023015"/>
    </source>
</evidence>
<feature type="domain" description="Post-SET" evidence="18">
    <location>
        <begin position="329"/>
        <end position="345"/>
    </location>
</feature>
<evidence type="ECO:0000259" key="19">
    <source>
        <dbReference type="PROSITE" id="PS51215"/>
    </source>
</evidence>
<evidence type="ECO:0000256" key="8">
    <source>
        <dbReference type="ARBA" id="ARBA00022679"/>
    </source>
</evidence>
<dbReference type="InterPro" id="IPR038190">
    <property type="entry name" value="SRI_sf"/>
</dbReference>
<accession>A0A0D2PA48</accession>
<evidence type="ECO:0000313" key="20">
    <source>
        <dbReference type="EMBL" id="KJA17180.1"/>
    </source>
</evidence>
<sequence length="895" mass="100922">MADIYTRLRPVRSQTTAKEVSLAATPSLSLSITTTTPMDLKIKVENDLKHEETASPSQSPTLVADIPAQNFKASCSPTEPPTATDGTPSKSSTPSLPSAPKTSRKAASPVVQLIGDLPIARVEAVRTFNEIYDNNYQYKTLGRSREVLESMTCDCTYEHGVDSADDACGPYSDCINRLTQVECLEDDCRCRNYCQNQRFQRKQYSNIEIVLTEKKGYGLRAEEDLPRDSFIYEYVGDVVNPVSFKKRMRDYAEEGIRHFYFMMLQKDEFIDATKSGGIGRFANHSCNPNCYVAKWTIGIHVRMGIFAKRDIKKHEELTFNYNVDRYGHQAQECFCGEPMCVGYIGGKTQTDIATMDDLYLDALGITDEDDLMELKGTKKKRGKKIDDPDFMPTMKAIVEKEVPKVVQAVRQTTSRKVLSKLLTRIKITEDQAALRQIMRLRGYSLMTNVLEDYAGDMELISLALQCMKTWPLLNRNKVQDSKVHVPVEACAALENETIKNLAQSLLDHWETLPIYNRIPKRTAPPASPGLWERTWDHRPKSPPIITTHLPRTVLKRTEVEDFGFGYSRRKQRRVQEQPIAYSEDYIPREKLEENQARLDAFFRHQSELAEARRVQEASAKALIAQVAAKAAEEEAAAAVAALEAKKLAEEAAEKAERRKERAALKKTLTPEEKEKNKEKRLMKLVGAVVVKCMSKYSKQFDRDLFKQHAKELTQIITDKEKKSSSYRDGKLDSLSEEKEGKIKKFAKEYIAKVLRKIEKSGRRPHGSASTRMSASTSTANNTPSTSMATPSSNDGGDSRTHGNPMSVEEAMGMELHSDSEHGDEDDDEDDEDDDAHKTQAYPHAGPSRDSSSTMLPPKIPPRAADPYVEGEDSMDVDEVHFSTSDPRRRHPMDIH</sequence>
<dbReference type="PROSITE" id="PS50868">
    <property type="entry name" value="POST_SET"/>
    <property type="match status" value="1"/>
</dbReference>
<comment type="subcellular location">
    <subcellularLocation>
        <location evidence="2">Chromosome</location>
    </subcellularLocation>
    <subcellularLocation>
        <location evidence="1">Nucleus</location>
    </subcellularLocation>
</comment>
<proteinExistence type="predicted"/>
<evidence type="ECO:0000256" key="15">
    <source>
        <dbReference type="SAM" id="Coils"/>
    </source>
</evidence>
<evidence type="ECO:0000256" key="4">
    <source>
        <dbReference type="ARBA" id="ARBA00018028"/>
    </source>
</evidence>
<keyword evidence="11" id="KW-0804">Transcription</keyword>
<gene>
    <name evidence="20" type="ORF">HYPSUDRAFT_46715</name>
</gene>
<evidence type="ECO:0000256" key="3">
    <source>
        <dbReference type="ARBA" id="ARBA00012178"/>
    </source>
</evidence>
<organism evidence="20 21">
    <name type="scientific">Hypholoma sublateritium (strain FD-334 SS-4)</name>
    <dbReference type="NCBI Taxonomy" id="945553"/>
    <lineage>
        <taxon>Eukaryota</taxon>
        <taxon>Fungi</taxon>
        <taxon>Dikarya</taxon>
        <taxon>Basidiomycota</taxon>
        <taxon>Agaricomycotina</taxon>
        <taxon>Agaricomycetes</taxon>
        <taxon>Agaricomycetidae</taxon>
        <taxon>Agaricales</taxon>
        <taxon>Agaricineae</taxon>
        <taxon>Strophariaceae</taxon>
        <taxon>Hypholoma</taxon>
    </lineage>
</organism>
<evidence type="ECO:0000256" key="11">
    <source>
        <dbReference type="ARBA" id="ARBA00023163"/>
    </source>
</evidence>
<feature type="compositionally biased region" description="Acidic residues" evidence="16">
    <location>
        <begin position="821"/>
        <end position="833"/>
    </location>
</feature>
<dbReference type="GO" id="GO:0006355">
    <property type="term" value="P:regulation of DNA-templated transcription"/>
    <property type="evidence" value="ECO:0007669"/>
    <property type="project" value="InterPro"/>
</dbReference>
<dbReference type="GO" id="GO:0005634">
    <property type="term" value="C:nucleus"/>
    <property type="evidence" value="ECO:0007669"/>
    <property type="project" value="UniProtKB-SubCell"/>
</dbReference>
<evidence type="ECO:0000256" key="14">
    <source>
        <dbReference type="ARBA" id="ARBA00047545"/>
    </source>
</evidence>
<evidence type="ECO:0000256" key="6">
    <source>
        <dbReference type="ARBA" id="ARBA00022491"/>
    </source>
</evidence>
<dbReference type="PROSITE" id="PS51215">
    <property type="entry name" value="AWS"/>
    <property type="match status" value="1"/>
</dbReference>
<feature type="region of interest" description="Disordered" evidence="16">
    <location>
        <begin position="71"/>
        <end position="107"/>
    </location>
</feature>
<evidence type="ECO:0000256" key="7">
    <source>
        <dbReference type="ARBA" id="ARBA00022603"/>
    </source>
</evidence>
<name>A0A0D2PA48_HYPSF</name>
<dbReference type="GO" id="GO:0005694">
    <property type="term" value="C:chromosome"/>
    <property type="evidence" value="ECO:0007669"/>
    <property type="project" value="UniProtKB-SubCell"/>
</dbReference>
<keyword evidence="7" id="KW-0489">Methyltransferase</keyword>
<dbReference type="GO" id="GO:0140955">
    <property type="term" value="F:histone H3K36 trimethyltransferase activity"/>
    <property type="evidence" value="ECO:0007669"/>
    <property type="project" value="UniProtKB-EC"/>
</dbReference>
<reference evidence="21" key="1">
    <citation type="submission" date="2014-04" db="EMBL/GenBank/DDBJ databases">
        <title>Evolutionary Origins and Diversification of the Mycorrhizal Mutualists.</title>
        <authorList>
            <consortium name="DOE Joint Genome Institute"/>
            <consortium name="Mycorrhizal Genomics Consortium"/>
            <person name="Kohler A."/>
            <person name="Kuo A."/>
            <person name="Nagy L.G."/>
            <person name="Floudas D."/>
            <person name="Copeland A."/>
            <person name="Barry K.W."/>
            <person name="Cichocki N."/>
            <person name="Veneault-Fourrey C."/>
            <person name="LaButti K."/>
            <person name="Lindquist E.A."/>
            <person name="Lipzen A."/>
            <person name="Lundell T."/>
            <person name="Morin E."/>
            <person name="Murat C."/>
            <person name="Riley R."/>
            <person name="Ohm R."/>
            <person name="Sun H."/>
            <person name="Tunlid A."/>
            <person name="Henrissat B."/>
            <person name="Grigoriev I.V."/>
            <person name="Hibbett D.S."/>
            <person name="Martin F."/>
        </authorList>
    </citation>
    <scope>NUCLEOTIDE SEQUENCE [LARGE SCALE GENOMIC DNA]</scope>
    <source>
        <strain evidence="21">FD-334 SS-4</strain>
    </source>
</reference>
<evidence type="ECO:0000256" key="5">
    <source>
        <dbReference type="ARBA" id="ARBA00022454"/>
    </source>
</evidence>
<feature type="compositionally biased region" description="Low complexity" evidence="16">
    <location>
        <begin position="767"/>
        <end position="789"/>
    </location>
</feature>
<dbReference type="STRING" id="945553.A0A0D2PA48"/>
<dbReference type="CDD" id="cd19172">
    <property type="entry name" value="SET_SETD2"/>
    <property type="match status" value="1"/>
</dbReference>
<dbReference type="EC" id="2.1.1.359" evidence="3"/>
<dbReference type="Gene3D" id="2.170.270.10">
    <property type="entry name" value="SET domain"/>
    <property type="match status" value="1"/>
</dbReference>
<dbReference type="EMBL" id="KN817608">
    <property type="protein sequence ID" value="KJA17180.1"/>
    <property type="molecule type" value="Genomic_DNA"/>
</dbReference>
<keyword evidence="21" id="KW-1185">Reference proteome</keyword>
<evidence type="ECO:0000256" key="16">
    <source>
        <dbReference type="SAM" id="MobiDB-lite"/>
    </source>
</evidence>
<dbReference type="SUPFAM" id="SSF82199">
    <property type="entry name" value="SET domain"/>
    <property type="match status" value="1"/>
</dbReference>
<feature type="coiled-coil region" evidence="15">
    <location>
        <begin position="614"/>
        <end position="665"/>
    </location>
</feature>
<feature type="domain" description="SET" evidence="17">
    <location>
        <begin position="205"/>
        <end position="322"/>
    </location>
</feature>
<dbReference type="SMART" id="SM00317">
    <property type="entry name" value="SET"/>
    <property type="match status" value="1"/>
</dbReference>
<evidence type="ECO:0000256" key="2">
    <source>
        <dbReference type="ARBA" id="ARBA00004286"/>
    </source>
</evidence>
<dbReference type="InterPro" id="IPR001214">
    <property type="entry name" value="SET_dom"/>
</dbReference>
<evidence type="ECO:0000256" key="13">
    <source>
        <dbReference type="ARBA" id="ARBA00030091"/>
    </source>
</evidence>
<evidence type="ECO:0000256" key="12">
    <source>
        <dbReference type="ARBA" id="ARBA00023242"/>
    </source>
</evidence>
<protein>
    <recommendedName>
        <fullName evidence="4">Histone-lysine N-methyltransferase, H3 lysine-36 specific</fullName>
        <ecNumber evidence="3">2.1.1.359</ecNumber>
    </recommendedName>
    <alternativeName>
        <fullName evidence="13">SET domain-containing protein 2</fullName>
    </alternativeName>
</protein>
<evidence type="ECO:0000256" key="9">
    <source>
        <dbReference type="ARBA" id="ARBA00022691"/>
    </source>
</evidence>
<dbReference type="PROSITE" id="PS51568">
    <property type="entry name" value="SAM_MT43_SET2_1"/>
    <property type="match status" value="1"/>
</dbReference>
<keyword evidence="9" id="KW-0949">S-adenosyl-L-methionine</keyword>
<keyword evidence="15" id="KW-0175">Coiled coil</keyword>
<dbReference type="OrthoDB" id="422362at2759"/>
<feature type="compositionally biased region" description="Low complexity" evidence="16">
    <location>
        <begin position="87"/>
        <end position="101"/>
    </location>
</feature>
<dbReference type="Gene3D" id="1.10.1740.100">
    <property type="entry name" value="Set2, Rpb1 interacting domain"/>
    <property type="match status" value="1"/>
</dbReference>
<dbReference type="InterPro" id="IPR025788">
    <property type="entry name" value="Set2_fungi"/>
</dbReference>
<dbReference type="Pfam" id="PF08236">
    <property type="entry name" value="SRI"/>
    <property type="match status" value="1"/>
</dbReference>
<dbReference type="AlphaFoldDB" id="A0A0D2PA48"/>
<feature type="domain" description="AWS" evidence="19">
    <location>
        <begin position="148"/>
        <end position="203"/>
    </location>
</feature>
<dbReference type="Pfam" id="PF17907">
    <property type="entry name" value="AWS"/>
    <property type="match status" value="1"/>
</dbReference>
<evidence type="ECO:0000259" key="17">
    <source>
        <dbReference type="PROSITE" id="PS50280"/>
    </source>
</evidence>
<dbReference type="InterPro" id="IPR013257">
    <property type="entry name" value="SRI"/>
</dbReference>
<dbReference type="InterPro" id="IPR044437">
    <property type="entry name" value="SETD2/Set2_SET"/>
</dbReference>
<keyword evidence="8" id="KW-0808">Transferase</keyword>
<keyword evidence="6" id="KW-0678">Repressor</keyword>
<dbReference type="SMART" id="SM00570">
    <property type="entry name" value="AWS"/>
    <property type="match status" value="1"/>
</dbReference>
<evidence type="ECO:0000313" key="21">
    <source>
        <dbReference type="Proteomes" id="UP000054270"/>
    </source>
</evidence>
<dbReference type="InterPro" id="IPR050777">
    <property type="entry name" value="SET2_Histone-Lys_MeTrsfase"/>
</dbReference>
<evidence type="ECO:0000259" key="18">
    <source>
        <dbReference type="PROSITE" id="PS50868"/>
    </source>
</evidence>
<evidence type="ECO:0000256" key="1">
    <source>
        <dbReference type="ARBA" id="ARBA00004123"/>
    </source>
</evidence>
<feature type="region of interest" description="Disordered" evidence="16">
    <location>
        <begin position="757"/>
        <end position="895"/>
    </location>
</feature>
<dbReference type="InterPro" id="IPR006560">
    <property type="entry name" value="AWS_dom"/>
</dbReference>
<keyword evidence="10" id="KW-0805">Transcription regulation</keyword>
<dbReference type="Pfam" id="PF00856">
    <property type="entry name" value="SET"/>
    <property type="match status" value="1"/>
</dbReference>
<keyword evidence="5" id="KW-0158">Chromosome</keyword>
<dbReference type="GO" id="GO:0032259">
    <property type="term" value="P:methylation"/>
    <property type="evidence" value="ECO:0007669"/>
    <property type="project" value="UniProtKB-KW"/>
</dbReference>
<dbReference type="InterPro" id="IPR046341">
    <property type="entry name" value="SET_dom_sf"/>
</dbReference>
<dbReference type="PROSITE" id="PS50280">
    <property type="entry name" value="SET"/>
    <property type="match status" value="1"/>
</dbReference>
<dbReference type="InterPro" id="IPR003616">
    <property type="entry name" value="Post-SET_dom"/>
</dbReference>
<dbReference type="OMA" id="AQSQPCY"/>